<gene>
    <name evidence="1" type="ORF">ERS132385_01311</name>
</gene>
<dbReference type="EMBL" id="FIFW01000012">
    <property type="protein sequence ID" value="CYU62778.1"/>
    <property type="molecule type" value="Genomic_DNA"/>
</dbReference>
<name>A0A0Z8EIR0_STRSU</name>
<evidence type="ECO:0000313" key="2">
    <source>
        <dbReference type="Proteomes" id="UP000073434"/>
    </source>
</evidence>
<proteinExistence type="predicted"/>
<dbReference type="AlphaFoldDB" id="A0A0Z8EIR0"/>
<protein>
    <submittedName>
        <fullName evidence="1">Uncharacterized protein</fullName>
    </submittedName>
</protein>
<evidence type="ECO:0000313" key="1">
    <source>
        <dbReference type="EMBL" id="CYU62778.1"/>
    </source>
</evidence>
<accession>A0A0Z8EIR0</accession>
<reference evidence="1 2" key="1">
    <citation type="submission" date="2016-02" db="EMBL/GenBank/DDBJ databases">
        <authorList>
            <consortium name="Pathogen Informatics"/>
        </authorList>
    </citation>
    <scope>NUCLEOTIDE SEQUENCE [LARGE SCALE GENOMIC DNA]</scope>
    <source>
        <strain evidence="1 2">LSS23</strain>
    </source>
</reference>
<dbReference type="RefSeq" id="WP_253216428.1">
    <property type="nucleotide sequence ID" value="NZ_JAMYJA010000003.1"/>
</dbReference>
<sequence>MTQKELLARKCVITNIMNSQRVSLSKAVAIMQEWEISGLIFFTPSGQTALLKTR</sequence>
<organism evidence="1 2">
    <name type="scientific">Streptococcus suis</name>
    <dbReference type="NCBI Taxonomy" id="1307"/>
    <lineage>
        <taxon>Bacteria</taxon>
        <taxon>Bacillati</taxon>
        <taxon>Bacillota</taxon>
        <taxon>Bacilli</taxon>
        <taxon>Lactobacillales</taxon>
        <taxon>Streptococcaceae</taxon>
        <taxon>Streptococcus</taxon>
    </lineage>
</organism>
<dbReference type="Proteomes" id="UP000073434">
    <property type="component" value="Unassembled WGS sequence"/>
</dbReference>